<dbReference type="PANTHER" id="PTHR18945">
    <property type="entry name" value="NEUROTRANSMITTER GATED ION CHANNEL"/>
    <property type="match status" value="1"/>
</dbReference>
<feature type="transmembrane region" description="Helical" evidence="5">
    <location>
        <begin position="306"/>
        <end position="331"/>
    </location>
</feature>
<sequence length="444" mass="50787">MFISGPWLVSRLAFLIYGIIVFSATSVHCDDDENDDTNSWNITVMERLRMQLFTNYDRNASPLISSGIRTNVSMGLSIIYTDIDEFDGKVMLHGWLHLRWQDEDRTWTPELFDNITTIHTSPNEVWKPDITLFNSAGNEGDYVGETQIVLTFEGKFVWVPPVLYTAYCNLNLKLWPYDVQICQLKIGSWTWTQIDSSFVNFKETLDYKDIVESSEWEIIDARIAYHMSNFYNYIEYTFQLERRSSMYTAVIFTPASCIVLLTLSSFWLPVQMGEKILLNGVMIVIVAGFLMYFAQLLPILAENTPLVVLFYSASLLLLSFSTIIAVTVLYLSTTSHKQRVPKFIQNILHGPLGRILLLTQFTVEAEPPSLLNNGIKEMGEHVYDSVDAADVIADGTTTSNTQSFSITHNRSIQFEWTLLSTAIDRIWFLIFCVIFILLATIYAV</sequence>
<dbReference type="GO" id="GO:0004888">
    <property type="term" value="F:transmembrane signaling receptor activity"/>
    <property type="evidence" value="ECO:0007669"/>
    <property type="project" value="InterPro"/>
</dbReference>
<feature type="transmembrane region" description="Helical" evidence="5">
    <location>
        <begin position="246"/>
        <end position="269"/>
    </location>
</feature>
<dbReference type="Gene3D" id="1.20.58.390">
    <property type="entry name" value="Neurotransmitter-gated ion-channel transmembrane domain"/>
    <property type="match status" value="1"/>
</dbReference>
<evidence type="ECO:0000256" key="3">
    <source>
        <dbReference type="ARBA" id="ARBA00022989"/>
    </source>
</evidence>
<keyword evidence="3 5" id="KW-1133">Transmembrane helix</keyword>
<evidence type="ECO:0000256" key="6">
    <source>
        <dbReference type="SAM" id="SignalP"/>
    </source>
</evidence>
<feature type="domain" description="Neurotransmitter-gated ion-channel transmembrane" evidence="8">
    <location>
        <begin position="252"/>
        <end position="376"/>
    </location>
</feature>
<evidence type="ECO:0000259" key="8">
    <source>
        <dbReference type="Pfam" id="PF02932"/>
    </source>
</evidence>
<dbReference type="AlphaFoldDB" id="A0A1A9UL32"/>
<dbReference type="InterPro" id="IPR006029">
    <property type="entry name" value="Neurotrans-gated_channel_TM"/>
</dbReference>
<evidence type="ECO:0000256" key="4">
    <source>
        <dbReference type="ARBA" id="ARBA00023136"/>
    </source>
</evidence>
<dbReference type="InterPro" id="IPR038050">
    <property type="entry name" value="Neuro_actylchol_rec"/>
</dbReference>
<dbReference type="FunFam" id="2.70.170.10:FF:000028">
    <property type="entry name" value="AcetylCholine Receptor"/>
    <property type="match status" value="1"/>
</dbReference>
<evidence type="ECO:0000256" key="1">
    <source>
        <dbReference type="ARBA" id="ARBA00004141"/>
    </source>
</evidence>
<accession>A0A1A9UL32</accession>
<reference evidence="9" key="1">
    <citation type="submission" date="2020-05" db="UniProtKB">
        <authorList>
            <consortium name="EnsemblMetazoa"/>
        </authorList>
    </citation>
    <scope>IDENTIFICATION</scope>
    <source>
        <strain evidence="9">TTRI</strain>
    </source>
</reference>
<feature type="chain" id="PRO_5008398625" description="Neurotransmitter-gated ion-channel ligand-binding domain-containing protein" evidence="6">
    <location>
        <begin position="30"/>
        <end position="444"/>
    </location>
</feature>
<dbReference type="Proteomes" id="UP000078200">
    <property type="component" value="Unassembled WGS sequence"/>
</dbReference>
<organism evidence="9 10">
    <name type="scientific">Glossina austeni</name>
    <name type="common">Savannah tsetse fly</name>
    <dbReference type="NCBI Taxonomy" id="7395"/>
    <lineage>
        <taxon>Eukaryota</taxon>
        <taxon>Metazoa</taxon>
        <taxon>Ecdysozoa</taxon>
        <taxon>Arthropoda</taxon>
        <taxon>Hexapoda</taxon>
        <taxon>Insecta</taxon>
        <taxon>Pterygota</taxon>
        <taxon>Neoptera</taxon>
        <taxon>Endopterygota</taxon>
        <taxon>Diptera</taxon>
        <taxon>Brachycera</taxon>
        <taxon>Muscomorpha</taxon>
        <taxon>Hippoboscoidea</taxon>
        <taxon>Glossinidae</taxon>
        <taxon>Glossina</taxon>
    </lineage>
</organism>
<feature type="domain" description="Neurotransmitter-gated ion-channel ligand-binding" evidence="7">
    <location>
        <begin position="46"/>
        <end position="243"/>
    </location>
</feature>
<dbReference type="InterPro" id="IPR036734">
    <property type="entry name" value="Neur_chan_lig-bd_sf"/>
</dbReference>
<dbReference type="GO" id="GO:0005230">
    <property type="term" value="F:extracellular ligand-gated monoatomic ion channel activity"/>
    <property type="evidence" value="ECO:0007669"/>
    <property type="project" value="InterPro"/>
</dbReference>
<keyword evidence="6" id="KW-0732">Signal</keyword>
<dbReference type="InterPro" id="IPR006202">
    <property type="entry name" value="Neur_chan_lig-bd"/>
</dbReference>
<dbReference type="Pfam" id="PF02932">
    <property type="entry name" value="Neur_chan_memb"/>
    <property type="match status" value="1"/>
</dbReference>
<evidence type="ECO:0000313" key="9">
    <source>
        <dbReference type="EnsemblMetazoa" id="GAUT007992-PA"/>
    </source>
</evidence>
<keyword evidence="4 5" id="KW-0472">Membrane</keyword>
<evidence type="ECO:0000256" key="5">
    <source>
        <dbReference type="SAM" id="Phobius"/>
    </source>
</evidence>
<dbReference type="PRINTS" id="PR00252">
    <property type="entry name" value="NRIONCHANNEL"/>
</dbReference>
<feature type="transmembrane region" description="Helical" evidence="5">
    <location>
        <begin position="426"/>
        <end position="443"/>
    </location>
</feature>
<evidence type="ECO:0000313" key="10">
    <source>
        <dbReference type="Proteomes" id="UP000078200"/>
    </source>
</evidence>
<evidence type="ECO:0000259" key="7">
    <source>
        <dbReference type="Pfam" id="PF02931"/>
    </source>
</evidence>
<protein>
    <recommendedName>
        <fullName evidence="11">Neurotransmitter-gated ion-channel ligand-binding domain-containing protein</fullName>
    </recommendedName>
</protein>
<feature type="signal peptide" evidence="6">
    <location>
        <begin position="1"/>
        <end position="29"/>
    </location>
</feature>
<dbReference type="Gene3D" id="2.70.170.10">
    <property type="entry name" value="Neurotransmitter-gated ion-channel ligand-binding domain"/>
    <property type="match status" value="1"/>
</dbReference>
<dbReference type="VEuPathDB" id="VectorBase:GAUT007992"/>
<evidence type="ECO:0000256" key="2">
    <source>
        <dbReference type="ARBA" id="ARBA00022692"/>
    </source>
</evidence>
<keyword evidence="2 5" id="KW-0812">Transmembrane</keyword>
<dbReference type="GO" id="GO:0016020">
    <property type="term" value="C:membrane"/>
    <property type="evidence" value="ECO:0007669"/>
    <property type="project" value="UniProtKB-SubCell"/>
</dbReference>
<dbReference type="EnsemblMetazoa" id="GAUT007992-RA">
    <property type="protein sequence ID" value="GAUT007992-PA"/>
    <property type="gene ID" value="GAUT007992"/>
</dbReference>
<name>A0A1A9UL32_GLOAU</name>
<evidence type="ECO:0008006" key="11">
    <source>
        <dbReference type="Google" id="ProtNLM"/>
    </source>
</evidence>
<dbReference type="Pfam" id="PF02931">
    <property type="entry name" value="Neur_chan_LBD"/>
    <property type="match status" value="1"/>
</dbReference>
<keyword evidence="10" id="KW-1185">Reference proteome</keyword>
<dbReference type="STRING" id="7395.A0A1A9UL32"/>
<dbReference type="FunFam" id="1.20.58.390:FF:000092">
    <property type="entry name" value="Nicotinic acetylcholine receptor subunit alpha10"/>
    <property type="match status" value="1"/>
</dbReference>
<proteinExistence type="predicted"/>
<feature type="transmembrane region" description="Helical" evidence="5">
    <location>
        <begin position="276"/>
        <end position="294"/>
    </location>
</feature>
<dbReference type="InterPro" id="IPR006201">
    <property type="entry name" value="Neur_channel"/>
</dbReference>
<dbReference type="CDD" id="cd18989">
    <property type="entry name" value="LGIC_ECD_cation"/>
    <property type="match status" value="1"/>
</dbReference>
<dbReference type="SUPFAM" id="SSF63712">
    <property type="entry name" value="Nicotinic receptor ligand binding domain-like"/>
    <property type="match status" value="1"/>
</dbReference>
<comment type="subcellular location">
    <subcellularLocation>
        <location evidence="1">Membrane</location>
        <topology evidence="1">Multi-pass membrane protein</topology>
    </subcellularLocation>
</comment>
<dbReference type="InterPro" id="IPR036719">
    <property type="entry name" value="Neuro-gated_channel_TM_sf"/>
</dbReference>
<dbReference type="SUPFAM" id="SSF90112">
    <property type="entry name" value="Neurotransmitter-gated ion-channel transmembrane pore"/>
    <property type="match status" value="1"/>
</dbReference>